<comment type="caution">
    <text evidence="1">The sequence shown here is derived from an EMBL/GenBank/DDBJ whole genome shotgun (WGS) entry which is preliminary data.</text>
</comment>
<dbReference type="AlphaFoldDB" id="A0A916S9H4"/>
<name>A0A916S9H4_9BACI</name>
<dbReference type="EMBL" id="BMEY01000027">
    <property type="protein sequence ID" value="GGA90384.1"/>
    <property type="molecule type" value="Genomic_DNA"/>
</dbReference>
<protein>
    <submittedName>
        <fullName evidence="1">Uncharacterized protein</fullName>
    </submittedName>
</protein>
<sequence>MSLTGTLGTGSLSRPHGKIWDGFPVPKSHSSIFPVDQIKVFNGKAQAILGERSSGYPQLEVYFTNGQEFFGFESKRVVRNWIKAIDQVVLGQDPVIDRLDNLTIPGTEFITSTIKDTINTVKDVLGKTPIKVSQKCESCGAPISGLEGQVISCQYCDTNQQLKSK</sequence>
<reference evidence="1" key="1">
    <citation type="journal article" date="2014" name="Int. J. Syst. Evol. Microbiol.">
        <title>Complete genome sequence of Corynebacterium casei LMG S-19264T (=DSM 44701T), isolated from a smear-ripened cheese.</title>
        <authorList>
            <consortium name="US DOE Joint Genome Institute (JGI-PGF)"/>
            <person name="Walter F."/>
            <person name="Albersmeier A."/>
            <person name="Kalinowski J."/>
            <person name="Ruckert C."/>
        </authorList>
    </citation>
    <scope>NUCLEOTIDE SEQUENCE</scope>
    <source>
        <strain evidence="1">CGMCC 1.12408</strain>
    </source>
</reference>
<evidence type="ECO:0000313" key="1">
    <source>
        <dbReference type="EMBL" id="GGA90384.1"/>
    </source>
</evidence>
<dbReference type="Proteomes" id="UP000613512">
    <property type="component" value="Unassembled WGS sequence"/>
</dbReference>
<reference evidence="1" key="2">
    <citation type="submission" date="2020-09" db="EMBL/GenBank/DDBJ databases">
        <authorList>
            <person name="Sun Q."/>
            <person name="Zhou Y."/>
        </authorList>
    </citation>
    <scope>NUCLEOTIDE SEQUENCE</scope>
    <source>
        <strain evidence="1">CGMCC 1.12408</strain>
    </source>
</reference>
<evidence type="ECO:0000313" key="2">
    <source>
        <dbReference type="Proteomes" id="UP000613512"/>
    </source>
</evidence>
<keyword evidence="2" id="KW-1185">Reference proteome</keyword>
<dbReference type="RefSeq" id="WP_188386088.1">
    <property type="nucleotide sequence ID" value="NZ_BMEY01000027.1"/>
</dbReference>
<organism evidence="1 2">
    <name type="scientific">Ornithinibacillus halotolerans</name>
    <dbReference type="NCBI Taxonomy" id="1274357"/>
    <lineage>
        <taxon>Bacteria</taxon>
        <taxon>Bacillati</taxon>
        <taxon>Bacillota</taxon>
        <taxon>Bacilli</taxon>
        <taxon>Bacillales</taxon>
        <taxon>Bacillaceae</taxon>
        <taxon>Ornithinibacillus</taxon>
    </lineage>
</organism>
<gene>
    <name evidence="1" type="ORF">GCM10008025_36190</name>
</gene>
<accession>A0A916S9H4</accession>
<proteinExistence type="predicted"/>